<dbReference type="NCBIfam" id="NF011177">
    <property type="entry name" value="PRK14582.1"/>
    <property type="match status" value="1"/>
</dbReference>
<dbReference type="GO" id="GO:0043708">
    <property type="term" value="P:cell adhesion involved in biofilm formation"/>
    <property type="evidence" value="ECO:0007669"/>
    <property type="project" value="InterPro"/>
</dbReference>
<feature type="signal peptide" evidence="2">
    <location>
        <begin position="1"/>
        <end position="27"/>
    </location>
</feature>
<name>A0A2N4U3E9_9BURK</name>
<keyword evidence="5" id="KW-1185">Reference proteome</keyword>
<feature type="domain" description="NodB homology" evidence="3">
    <location>
        <begin position="109"/>
        <end position="351"/>
    </location>
</feature>
<dbReference type="Gene3D" id="3.20.20.370">
    <property type="entry name" value="Glycoside hydrolase/deacetylase"/>
    <property type="match status" value="1"/>
</dbReference>
<proteinExistence type="predicted"/>
<dbReference type="Pfam" id="PF14883">
    <property type="entry name" value="GHL13"/>
    <property type="match status" value="1"/>
</dbReference>
<dbReference type="Proteomes" id="UP000234190">
    <property type="component" value="Unassembled WGS sequence"/>
</dbReference>
<dbReference type="NCBIfam" id="TIGR03938">
    <property type="entry name" value="deacetyl_PgaB"/>
    <property type="match status" value="1"/>
</dbReference>
<dbReference type="OrthoDB" id="9814639at2"/>
<dbReference type="AlphaFoldDB" id="A0A2N4U3E9"/>
<evidence type="ECO:0000256" key="1">
    <source>
        <dbReference type="ARBA" id="ARBA00022729"/>
    </source>
</evidence>
<sequence length="677" mass="76330">MFVNLTSIRSMASLLCSLLLLSGCSKNIPAFVPPEQRPSHNFNEPWPKNKYLALGYHDVEDSDPDQSFVSVTTERLEEQFSWLRENGYQPITVDQILTASEGGESLPEKAVLLTFDDGYRSFYTRVFPLLKAYNWPAVLAPVGKWVDTPENEKVNFGGQMIERERFLTWDQISEVARSGLVEIGAHTDDLHYGIPGNPQGNLLPAAATRAYDAATGKYETDAQFKTRIAEDVKRITAKITRVTGKKPRVWVWPYGAANGEALKIVQDHGYSLILSLDSGLGSIDNLIDTPRVLVSNDPQLRNFANVSTVMENNEVMRVAHVDLDYVYDADPEQMDRNLGDLVQRIADMKITTVFLQAYADPTGDGLVKSVYFPNRHLPVRADLFSRAAWQLKSRAFVNVYAWMPVLSYDLAASIPRVTSWNPDTGETAVDKNQYQRLSPFDPVARQQITEMYEDLAKHSSFSGILFHDDAILSDFEDAGPQALAAYRAAGLPGSIKELRADPDTMQRWTRYKSQYLVDFTKELTEHVHAIRGPQIKTARNIFAEPILHPESEAWYAQNLDDFLAAYDWTAPMAMPWMENVPADEADAWLDTLVSTVGTRPGALNKTVFEIQGRDWRPSKGQEDSGHIDSALMARWLKRLQLSGARSFGYYPDDFTKNQPELDVIRPAISNAWYPFHD</sequence>
<dbReference type="Gene3D" id="3.20.20.80">
    <property type="entry name" value="Glycosidases"/>
    <property type="match status" value="1"/>
</dbReference>
<dbReference type="InterPro" id="IPR032772">
    <property type="entry name" value="PGA_deacetylase_PgaB_C"/>
</dbReference>
<keyword evidence="1 2" id="KW-0732">Signal</keyword>
<dbReference type="SUPFAM" id="SSF88713">
    <property type="entry name" value="Glycoside hydrolase/deacetylase"/>
    <property type="match status" value="1"/>
</dbReference>
<evidence type="ECO:0000256" key="2">
    <source>
        <dbReference type="SAM" id="SignalP"/>
    </source>
</evidence>
<dbReference type="InterPro" id="IPR023854">
    <property type="entry name" value="PGA_deacetylase_PgaB"/>
</dbReference>
<comment type="caution">
    <text evidence="4">The sequence shown here is derived from an EMBL/GenBank/DDBJ whole genome shotgun (WGS) entry which is preliminary data.</text>
</comment>
<dbReference type="InterPro" id="IPR011330">
    <property type="entry name" value="Glyco_hydro/deAcase_b/a-brl"/>
</dbReference>
<accession>A0A2N4U3E9</accession>
<gene>
    <name evidence="4" type="primary">pgaB</name>
    <name evidence="4" type="ORF">CR159_13165</name>
</gene>
<reference evidence="4 5" key="1">
    <citation type="submission" date="2017-10" db="EMBL/GenBank/DDBJ databases">
        <title>Two draft genome sequences of Pusillimonas sp. strains isolated from a nitrate- and radionuclide-contaminated groundwater in Russia.</title>
        <authorList>
            <person name="Grouzdev D.S."/>
            <person name="Tourova T.P."/>
            <person name="Goeva M.A."/>
            <person name="Babich T.L."/>
            <person name="Sokolova D.S."/>
            <person name="Abdullin R."/>
            <person name="Poltaraus A.B."/>
            <person name="Toshchakov S.V."/>
            <person name="Nazina T.N."/>
        </authorList>
    </citation>
    <scope>NUCLEOTIDE SEQUENCE [LARGE SCALE GENOMIC DNA]</scope>
    <source>
        <strain evidence="4 5">JR1/69-3-13</strain>
    </source>
</reference>
<dbReference type="PROSITE" id="PS51677">
    <property type="entry name" value="NODB"/>
    <property type="match status" value="1"/>
</dbReference>
<evidence type="ECO:0000313" key="4">
    <source>
        <dbReference type="EMBL" id="PLC49545.1"/>
    </source>
</evidence>
<dbReference type="Pfam" id="PF01522">
    <property type="entry name" value="Polysacc_deac_1"/>
    <property type="match status" value="1"/>
</dbReference>
<dbReference type="EMBL" id="PDNW01000010">
    <property type="protein sequence ID" value="PLC49545.1"/>
    <property type="molecule type" value="Genomic_DNA"/>
</dbReference>
<protein>
    <submittedName>
        <fullName evidence="4">Poly-beta-1,6-N-acetyl-D-glucosamine N-deacetylase</fullName>
    </submittedName>
</protein>
<organism evidence="4 5">
    <name type="scientific">Pollutimonas subterranea</name>
    <dbReference type="NCBI Taxonomy" id="2045210"/>
    <lineage>
        <taxon>Bacteria</taxon>
        <taxon>Pseudomonadati</taxon>
        <taxon>Pseudomonadota</taxon>
        <taxon>Betaproteobacteria</taxon>
        <taxon>Burkholderiales</taxon>
        <taxon>Alcaligenaceae</taxon>
        <taxon>Pollutimonas</taxon>
    </lineage>
</organism>
<dbReference type="GO" id="GO:0005975">
    <property type="term" value="P:carbohydrate metabolic process"/>
    <property type="evidence" value="ECO:0007669"/>
    <property type="project" value="InterPro"/>
</dbReference>
<dbReference type="PANTHER" id="PTHR34216">
    <property type="match status" value="1"/>
</dbReference>
<dbReference type="RefSeq" id="WP_102074418.1">
    <property type="nucleotide sequence ID" value="NZ_PDNW01000010.1"/>
</dbReference>
<dbReference type="PANTHER" id="PTHR34216:SF7">
    <property type="entry name" value="POLY-BETA-1,6-N-ACETYL-D-GLUCOSAMINE N-DEACETYLASE"/>
    <property type="match status" value="1"/>
</dbReference>
<feature type="chain" id="PRO_5014672127" evidence="2">
    <location>
        <begin position="28"/>
        <end position="677"/>
    </location>
</feature>
<evidence type="ECO:0000259" key="3">
    <source>
        <dbReference type="PROSITE" id="PS51677"/>
    </source>
</evidence>
<dbReference type="InterPro" id="IPR051398">
    <property type="entry name" value="Polysacch_Deacetylase"/>
</dbReference>
<dbReference type="GO" id="GO:0016810">
    <property type="term" value="F:hydrolase activity, acting on carbon-nitrogen (but not peptide) bonds"/>
    <property type="evidence" value="ECO:0007669"/>
    <property type="project" value="InterPro"/>
</dbReference>
<dbReference type="InterPro" id="IPR002509">
    <property type="entry name" value="NODB_dom"/>
</dbReference>
<evidence type="ECO:0000313" key="5">
    <source>
        <dbReference type="Proteomes" id="UP000234190"/>
    </source>
</evidence>